<dbReference type="STRING" id="1075417.SAMN05421823_10788"/>
<dbReference type="NCBIfam" id="TIGR01451">
    <property type="entry name" value="B_ant_repeat"/>
    <property type="match status" value="1"/>
</dbReference>
<evidence type="ECO:0000259" key="2">
    <source>
        <dbReference type="Pfam" id="PF24595"/>
    </source>
</evidence>
<dbReference type="NCBIfam" id="TIGR04183">
    <property type="entry name" value="Por_Secre_tail"/>
    <property type="match status" value="1"/>
</dbReference>
<reference evidence="3 4" key="1">
    <citation type="submission" date="2016-10" db="EMBL/GenBank/DDBJ databases">
        <authorList>
            <person name="de Groot N.N."/>
        </authorList>
    </citation>
    <scope>NUCLEOTIDE SEQUENCE [LARGE SCALE GENOMIC DNA]</scope>
    <source>
        <strain evidence="3 4">DSM 25186</strain>
    </source>
</reference>
<protein>
    <submittedName>
        <fullName evidence="3">Conserved repeat domain-containing protein/Por secretion system C-terminal sorting domain-containing protein</fullName>
    </submittedName>
</protein>
<evidence type="ECO:0000313" key="3">
    <source>
        <dbReference type="EMBL" id="SDL62773.1"/>
    </source>
</evidence>
<feature type="domain" description="Secretion system C-terminal sorting" evidence="1">
    <location>
        <begin position="375"/>
        <end position="450"/>
    </location>
</feature>
<feature type="domain" description="DUF7619" evidence="2">
    <location>
        <begin position="205"/>
        <end position="341"/>
    </location>
</feature>
<evidence type="ECO:0000313" key="4">
    <source>
        <dbReference type="Proteomes" id="UP000198510"/>
    </source>
</evidence>
<dbReference type="InterPro" id="IPR055353">
    <property type="entry name" value="DUF7619"/>
</dbReference>
<dbReference type="EMBL" id="FNFO01000007">
    <property type="protein sequence ID" value="SDL62773.1"/>
    <property type="molecule type" value="Genomic_DNA"/>
</dbReference>
<accession>A0A1G9LLR3</accession>
<gene>
    <name evidence="3" type="ORF">SAMN05421823_10788</name>
</gene>
<dbReference type="Proteomes" id="UP000198510">
    <property type="component" value="Unassembled WGS sequence"/>
</dbReference>
<dbReference type="InterPro" id="IPR026444">
    <property type="entry name" value="Secre_tail"/>
</dbReference>
<keyword evidence="4" id="KW-1185">Reference proteome</keyword>
<evidence type="ECO:0000259" key="1">
    <source>
        <dbReference type="Pfam" id="PF18962"/>
    </source>
</evidence>
<dbReference type="InterPro" id="IPR047589">
    <property type="entry name" value="DUF11_rpt"/>
</dbReference>
<sequence>MKVKYPDYVVPISSTIPWSSVEEGNVYVFDLGSLDPRQSGTIQITDSVVCGIDSIRGLTQCTEARIFPLNPRETAPNWDQSDLVLKGKCQDNGFVRFVIHNQGQAMQDSSNYRLYLDAQLVYQAKLKLQGDDSLVFRVPVNGQTVRLEADQRAGHPYQQQTNVTLEGCGTNSEGKISVGYVAQLPPDDEPEEVSIDCLPIIDSFDPNDKLALPIGRFEQHYVRPDVALNYKIRFQNTGTDTAYRVVVVDTLEAGLDLATFQQGAASHPYRLDISGKGRPVLTWTFAGIDLPDSTRNEPGSHGFVSFSIHPYDTLPEMTRIENEADIYFDFNEPVRTNIVFHTLTDSVFADFTKAPPVEFETVTAAPSWDRAGIMLYPNPTRGWFTLQWADPELPLFQVRVINSLGQVVDDYWVNPNQRSQRLMVDLSSLSSGVYGVVLITDQGSMVKNIILQK</sequence>
<proteinExistence type="predicted"/>
<dbReference type="Pfam" id="PF18962">
    <property type="entry name" value="Por_Secre_tail"/>
    <property type="match status" value="1"/>
</dbReference>
<dbReference type="Pfam" id="PF24595">
    <property type="entry name" value="DUF7619"/>
    <property type="match status" value="1"/>
</dbReference>
<organism evidence="3 4">
    <name type="scientific">Catalinimonas alkaloidigena</name>
    <dbReference type="NCBI Taxonomy" id="1075417"/>
    <lineage>
        <taxon>Bacteria</taxon>
        <taxon>Pseudomonadati</taxon>
        <taxon>Bacteroidota</taxon>
        <taxon>Cytophagia</taxon>
        <taxon>Cytophagales</taxon>
        <taxon>Catalimonadaceae</taxon>
        <taxon>Catalinimonas</taxon>
    </lineage>
</organism>
<dbReference type="AlphaFoldDB" id="A0A1G9LLR3"/>
<name>A0A1G9LLR3_9BACT</name>